<keyword evidence="1" id="KW-0812">Transmembrane</keyword>
<accession>A0A9Q0V0N7</accession>
<keyword evidence="3" id="KW-1185">Reference proteome</keyword>
<proteinExistence type="predicted"/>
<keyword evidence="1" id="KW-1133">Transmembrane helix</keyword>
<feature type="non-terminal residue" evidence="2">
    <location>
        <position position="93"/>
    </location>
</feature>
<reference evidence="2" key="2">
    <citation type="journal article" date="2023" name="Int. J. Mol. Sci.">
        <title>De Novo Assembly and Annotation of 11 Diverse Shrub Willow (Salix) Genomes Reveals Novel Gene Organization in Sex-Linked Regions.</title>
        <authorList>
            <person name="Hyden B."/>
            <person name="Feng K."/>
            <person name="Yates T.B."/>
            <person name="Jawdy S."/>
            <person name="Cereghino C."/>
            <person name="Smart L.B."/>
            <person name="Muchero W."/>
        </authorList>
    </citation>
    <scope>NUCLEOTIDE SEQUENCE</scope>
    <source>
        <tissue evidence="2">Shoot tip</tissue>
    </source>
</reference>
<sequence>MLCVGDSVTNHILQEDLEDTSGFFIDKPTDTLHSATPSQSTNCRLGDALNVIPENLTMPLGSSLSKSLSSFTLSLTFFSLLLLFWIFLIFLNW</sequence>
<dbReference type="EMBL" id="JAPFFK010000010">
    <property type="protein sequence ID" value="KAJ6739940.1"/>
    <property type="molecule type" value="Genomic_DNA"/>
</dbReference>
<name>A0A9Q0V0N7_SALPP</name>
<dbReference type="Proteomes" id="UP001151532">
    <property type="component" value="Chromosome 7"/>
</dbReference>
<evidence type="ECO:0000313" key="3">
    <source>
        <dbReference type="Proteomes" id="UP001151532"/>
    </source>
</evidence>
<evidence type="ECO:0000256" key="1">
    <source>
        <dbReference type="SAM" id="Phobius"/>
    </source>
</evidence>
<organism evidence="2 3">
    <name type="scientific">Salix purpurea</name>
    <name type="common">Purple osier willow</name>
    <dbReference type="NCBI Taxonomy" id="77065"/>
    <lineage>
        <taxon>Eukaryota</taxon>
        <taxon>Viridiplantae</taxon>
        <taxon>Streptophyta</taxon>
        <taxon>Embryophyta</taxon>
        <taxon>Tracheophyta</taxon>
        <taxon>Spermatophyta</taxon>
        <taxon>Magnoliopsida</taxon>
        <taxon>eudicotyledons</taxon>
        <taxon>Gunneridae</taxon>
        <taxon>Pentapetalae</taxon>
        <taxon>rosids</taxon>
        <taxon>fabids</taxon>
        <taxon>Malpighiales</taxon>
        <taxon>Salicaceae</taxon>
        <taxon>Saliceae</taxon>
        <taxon>Salix</taxon>
    </lineage>
</organism>
<keyword evidence="1" id="KW-0472">Membrane</keyword>
<feature type="transmembrane region" description="Helical" evidence="1">
    <location>
        <begin position="68"/>
        <end position="91"/>
    </location>
</feature>
<protein>
    <submittedName>
        <fullName evidence="2">Uncharacterized protein</fullName>
    </submittedName>
</protein>
<comment type="caution">
    <text evidence="2">The sequence shown here is derived from an EMBL/GenBank/DDBJ whole genome shotgun (WGS) entry which is preliminary data.</text>
</comment>
<dbReference type="AlphaFoldDB" id="A0A9Q0V0N7"/>
<dbReference type="OrthoDB" id="1735286at2759"/>
<evidence type="ECO:0000313" key="2">
    <source>
        <dbReference type="EMBL" id="KAJ6739940.1"/>
    </source>
</evidence>
<reference evidence="2" key="1">
    <citation type="submission" date="2022-11" db="EMBL/GenBank/DDBJ databases">
        <authorList>
            <person name="Hyden B.L."/>
            <person name="Feng K."/>
            <person name="Yates T."/>
            <person name="Jawdy S."/>
            <person name="Smart L.B."/>
            <person name="Muchero W."/>
        </authorList>
    </citation>
    <scope>NUCLEOTIDE SEQUENCE</scope>
    <source>
        <tissue evidence="2">Shoot tip</tissue>
    </source>
</reference>
<gene>
    <name evidence="2" type="ORF">OIU79_000151</name>
</gene>